<feature type="region of interest" description="Disordered" evidence="1">
    <location>
        <begin position="607"/>
        <end position="629"/>
    </location>
</feature>
<comment type="caution">
    <text evidence="2">The sequence shown here is derived from an EMBL/GenBank/DDBJ whole genome shotgun (WGS) entry which is preliminary data.</text>
</comment>
<feature type="compositionally biased region" description="Polar residues" evidence="1">
    <location>
        <begin position="608"/>
        <end position="629"/>
    </location>
</feature>
<dbReference type="EMBL" id="RRYP01000243">
    <property type="protein sequence ID" value="TNV87751.1"/>
    <property type="molecule type" value="Genomic_DNA"/>
</dbReference>
<dbReference type="AlphaFoldDB" id="A0A8J8P5E1"/>
<organism evidence="2 3">
    <name type="scientific">Halteria grandinella</name>
    <dbReference type="NCBI Taxonomy" id="5974"/>
    <lineage>
        <taxon>Eukaryota</taxon>
        <taxon>Sar</taxon>
        <taxon>Alveolata</taxon>
        <taxon>Ciliophora</taxon>
        <taxon>Intramacronucleata</taxon>
        <taxon>Spirotrichea</taxon>
        <taxon>Stichotrichia</taxon>
        <taxon>Sporadotrichida</taxon>
        <taxon>Halteriidae</taxon>
        <taxon>Halteria</taxon>
    </lineage>
</organism>
<feature type="compositionally biased region" description="Basic and acidic residues" evidence="1">
    <location>
        <begin position="101"/>
        <end position="112"/>
    </location>
</feature>
<name>A0A8J8P5E1_HALGN</name>
<evidence type="ECO:0000313" key="3">
    <source>
        <dbReference type="Proteomes" id="UP000785679"/>
    </source>
</evidence>
<feature type="region of interest" description="Disordered" evidence="1">
    <location>
        <begin position="1"/>
        <end position="112"/>
    </location>
</feature>
<evidence type="ECO:0000313" key="2">
    <source>
        <dbReference type="EMBL" id="TNV87751.1"/>
    </source>
</evidence>
<reference evidence="2" key="1">
    <citation type="submission" date="2019-06" db="EMBL/GenBank/DDBJ databases">
        <authorList>
            <person name="Zheng W."/>
        </authorList>
    </citation>
    <scope>NUCLEOTIDE SEQUENCE</scope>
    <source>
        <strain evidence="2">QDHG01</strain>
    </source>
</reference>
<protein>
    <submittedName>
        <fullName evidence="2">Uncharacterized protein</fullName>
    </submittedName>
</protein>
<keyword evidence="3" id="KW-1185">Reference proteome</keyword>
<proteinExistence type="predicted"/>
<feature type="compositionally biased region" description="Polar residues" evidence="1">
    <location>
        <begin position="159"/>
        <end position="170"/>
    </location>
</feature>
<feature type="region of interest" description="Disordered" evidence="1">
    <location>
        <begin position="143"/>
        <end position="189"/>
    </location>
</feature>
<gene>
    <name evidence="2" type="ORF">FGO68_gene6445</name>
</gene>
<feature type="region of interest" description="Disordered" evidence="1">
    <location>
        <begin position="393"/>
        <end position="419"/>
    </location>
</feature>
<accession>A0A8J8P5E1</accession>
<evidence type="ECO:0000256" key="1">
    <source>
        <dbReference type="SAM" id="MobiDB-lite"/>
    </source>
</evidence>
<sequence>MKGQESTATEDHHITKPTPPPLTFDIRQLDYHQLLPRPNPPVIQPKRHSPHPPPALQFTSPFAHQAQKHYENWTPQQQSSKHDIKDKPKASVRHSSSIKEASGRNEKKGGIISDEQRQIYEHLGIQLYTNRGQSSPQNVIRPHHIQQSTREPRSHKNNTEVISPGQTQQRFFKKDSTKQSPRNTPIIIDDLASPDEDTIANLYSMKKFYTNRRFDFIKFFERQCGESGSMALTGQRIFNPTPTPPPLTSNQTFRPKLNIDELVDSAQSKKKKLSGMVITNFITDEILPTQGGQGVQRNLTEQISKTEGELISKVKENEILIESKQLTTQRKLSQKRGEKLRELRETAKFFIDRIIPHDEKVLSATMPKMSGKNLKMQKAQIENNIVKVQRKMQPQMQKRTDNTYEPMYPSPRKNPNGLDIFSETVRNNYQYSKQQFNDPASLASTRQNSFVKTSTMTKRIKKLDDCFERKIENPPINEDIFPIDQQNTRIKPSPNQISIKPGSSGRPIHLMSLPQTPSMPLNSDHMAAAHIDRKKRFAELMKFSCENDIQILHNRINLLQDPKYQGQQSQTQRGGAALKEGQQTNAFSHKFSQSKKAVSFCLPPVTPTPTNQIAPESQAVSFQQAAISE</sequence>
<dbReference type="Proteomes" id="UP000785679">
    <property type="component" value="Unassembled WGS sequence"/>
</dbReference>
<feature type="compositionally biased region" description="Basic and acidic residues" evidence="1">
    <location>
        <begin position="80"/>
        <end position="89"/>
    </location>
</feature>